<dbReference type="Proteomes" id="UP000013049">
    <property type="component" value="Unassembled WGS sequence"/>
</dbReference>
<dbReference type="eggNOG" id="ENOG5031R8M">
    <property type="taxonomic scope" value="Bacteria"/>
</dbReference>
<reference evidence="1 2" key="1">
    <citation type="submission" date="2013-02" db="EMBL/GenBank/DDBJ databases">
        <title>The Genome Sequence of Acinetobacter sp. NIPH 758.</title>
        <authorList>
            <consortium name="The Broad Institute Genome Sequencing Platform"/>
            <consortium name="The Broad Institute Genome Sequencing Center for Infectious Disease"/>
            <person name="Cerqueira G."/>
            <person name="Feldgarden M."/>
            <person name="Courvalin P."/>
            <person name="Perichon B."/>
            <person name="Grillot-Courvalin C."/>
            <person name="Clermont D."/>
            <person name="Rocha E."/>
            <person name="Yoon E.-J."/>
            <person name="Nemec A."/>
            <person name="Walker B."/>
            <person name="Young S.K."/>
            <person name="Zeng Q."/>
            <person name="Gargeya S."/>
            <person name="Fitzgerald M."/>
            <person name="Haas B."/>
            <person name="Abouelleil A."/>
            <person name="Alvarado L."/>
            <person name="Arachchi H.M."/>
            <person name="Berlin A.M."/>
            <person name="Chapman S.B."/>
            <person name="Dewar J."/>
            <person name="Goldberg J."/>
            <person name="Griggs A."/>
            <person name="Gujja S."/>
            <person name="Hansen M."/>
            <person name="Howarth C."/>
            <person name="Imamovic A."/>
            <person name="Larimer J."/>
            <person name="McCowan C."/>
            <person name="Murphy C."/>
            <person name="Neiman D."/>
            <person name="Pearson M."/>
            <person name="Priest M."/>
            <person name="Roberts A."/>
            <person name="Saif S."/>
            <person name="Shea T."/>
            <person name="Sisk P."/>
            <person name="Sykes S."/>
            <person name="Wortman J."/>
            <person name="Nusbaum C."/>
            <person name="Birren B."/>
        </authorList>
    </citation>
    <scope>NUCLEOTIDE SEQUENCE [LARGE SCALE GENOMIC DNA]</scope>
    <source>
        <strain evidence="1 2">NIPH 758</strain>
    </source>
</reference>
<dbReference type="AlphaFoldDB" id="N8W7T4"/>
<name>N8W7T4_9GAMM</name>
<dbReference type="RefSeq" id="WP_004771315.1">
    <property type="nucleotide sequence ID" value="NZ_KB849357.1"/>
</dbReference>
<dbReference type="PATRIC" id="fig|1217712.3.peg.1867"/>
<proteinExistence type="predicted"/>
<gene>
    <name evidence="1" type="ORF">F971_01945</name>
</gene>
<organism evidence="1 2">
    <name type="scientific">Acinetobacter vivianii</name>
    <dbReference type="NCBI Taxonomy" id="1776742"/>
    <lineage>
        <taxon>Bacteria</taxon>
        <taxon>Pseudomonadati</taxon>
        <taxon>Pseudomonadota</taxon>
        <taxon>Gammaproteobacteria</taxon>
        <taxon>Moraxellales</taxon>
        <taxon>Moraxellaceae</taxon>
        <taxon>Acinetobacter</taxon>
    </lineage>
</organism>
<sequence>MSKSANNNFSAYIGKQDEAYRVRLGNKVFSAKLTLNFTPDFDSEFEGGAREFPFNWNAVLVQDNPQSDFRSITAEELAKDWFKPAFKRVVNYQRSKERNARNSQTSRYSANQRIAYKNIKGGV</sequence>
<accession>N8W7T4</accession>
<comment type="caution">
    <text evidence="1">The sequence shown here is derived from an EMBL/GenBank/DDBJ whole genome shotgun (WGS) entry which is preliminary data.</text>
</comment>
<protein>
    <submittedName>
        <fullName evidence="1">Uncharacterized protein</fullName>
    </submittedName>
</protein>
<evidence type="ECO:0000313" key="2">
    <source>
        <dbReference type="Proteomes" id="UP000013049"/>
    </source>
</evidence>
<evidence type="ECO:0000313" key="1">
    <source>
        <dbReference type="EMBL" id="ENU92958.1"/>
    </source>
</evidence>
<dbReference type="EMBL" id="APPC01000016">
    <property type="protein sequence ID" value="ENU92958.1"/>
    <property type="molecule type" value="Genomic_DNA"/>
</dbReference>
<dbReference type="HOGENOM" id="CLU_127477_0_0_6"/>